<dbReference type="Proteomes" id="UP001056819">
    <property type="component" value="Chromosome"/>
</dbReference>
<reference evidence="2" key="1">
    <citation type="submission" date="2022-05" db="EMBL/GenBank/DDBJ databases">
        <title>Alysiella filiformis genome sequencing.</title>
        <authorList>
            <person name="Viehboeck T."/>
        </authorList>
    </citation>
    <scope>NUCLEOTIDE SEQUENCE</scope>
    <source>
        <strain evidence="2">DSM 2580</strain>
    </source>
</reference>
<name>A0AAE9KZY9_9NEIS</name>
<proteinExistence type="inferred from homology"/>
<evidence type="ECO:0000256" key="1">
    <source>
        <dbReference type="RuleBase" id="RU003860"/>
    </source>
</evidence>
<dbReference type="PANTHER" id="PTHR46230">
    <property type="match status" value="1"/>
</dbReference>
<organism evidence="2 3">
    <name type="scientific">Conchiformibius steedae DSM 2580</name>
    <dbReference type="NCBI Taxonomy" id="1121352"/>
    <lineage>
        <taxon>Bacteria</taxon>
        <taxon>Pseudomonadati</taxon>
        <taxon>Pseudomonadota</taxon>
        <taxon>Betaproteobacteria</taxon>
        <taxon>Neisseriales</taxon>
        <taxon>Neisseriaceae</taxon>
        <taxon>Conchiformibius</taxon>
    </lineage>
</organism>
<dbReference type="SUPFAM" id="SSF82657">
    <property type="entry name" value="BolA-like"/>
    <property type="match status" value="1"/>
</dbReference>
<dbReference type="AlphaFoldDB" id="A0AAE9KZY9"/>
<dbReference type="RefSeq" id="WP_034333114.1">
    <property type="nucleotide sequence ID" value="NZ_CP097501.1"/>
</dbReference>
<dbReference type="PIRSF" id="PIRSF003113">
    <property type="entry name" value="BolA"/>
    <property type="match status" value="1"/>
</dbReference>
<protein>
    <submittedName>
        <fullName evidence="2">BolA family transcriptional regulator</fullName>
    </submittedName>
</protein>
<gene>
    <name evidence="2" type="ORF">LNQ82_01265</name>
</gene>
<evidence type="ECO:0000313" key="2">
    <source>
        <dbReference type="EMBL" id="URD67821.1"/>
    </source>
</evidence>
<evidence type="ECO:0000313" key="3">
    <source>
        <dbReference type="Proteomes" id="UP001056819"/>
    </source>
</evidence>
<dbReference type="PANTHER" id="PTHR46230:SF7">
    <property type="entry name" value="BOLA-LIKE PROTEIN 1"/>
    <property type="match status" value="1"/>
</dbReference>
<sequence>MNEAEHMEREMAQCLADLSPEVFEFRDDSHLHIGHAGNRGGGHYALTVVSTHFEGVSRLARQRMVQQRLQEAFAQGRIHALSLTAKTPAEFFGL</sequence>
<dbReference type="InterPro" id="IPR036065">
    <property type="entry name" value="BolA-like_sf"/>
</dbReference>
<dbReference type="InterPro" id="IPR002634">
    <property type="entry name" value="BolA"/>
</dbReference>
<accession>A0AAE9KZY9</accession>
<dbReference type="EMBL" id="CP097501">
    <property type="protein sequence ID" value="URD67821.1"/>
    <property type="molecule type" value="Genomic_DNA"/>
</dbReference>
<dbReference type="Pfam" id="PF01722">
    <property type="entry name" value="BolA"/>
    <property type="match status" value="1"/>
</dbReference>
<comment type="similarity">
    <text evidence="1">Belongs to the BolA/IbaG family.</text>
</comment>
<dbReference type="Gene3D" id="3.30.300.90">
    <property type="entry name" value="BolA-like"/>
    <property type="match status" value="1"/>
</dbReference>
<dbReference type="GO" id="GO:0016226">
    <property type="term" value="P:iron-sulfur cluster assembly"/>
    <property type="evidence" value="ECO:0007669"/>
    <property type="project" value="TreeGrafter"/>
</dbReference>